<evidence type="ECO:0000256" key="13">
    <source>
        <dbReference type="HAMAP-Rule" id="MF_00034"/>
    </source>
</evidence>
<dbReference type="Gene3D" id="3.30.420.10">
    <property type="entry name" value="Ribonuclease H-like superfamily/Ribonuclease H"/>
    <property type="match status" value="1"/>
</dbReference>
<comment type="subunit">
    <text evidence="13">Homodimer which binds Holliday junction (HJ) DNA. The HJ becomes 2-fold symmetrical on binding to RuvC with unstacked arms; it has a different conformation from HJ DNA in complex with RuvA. In the full resolvosome a probable DNA-RuvA(4)-RuvB(12)-RuvC(2) complex forms which resolves the HJ.</text>
</comment>
<dbReference type="NCBIfam" id="NF000711">
    <property type="entry name" value="PRK00039.2-1"/>
    <property type="match status" value="1"/>
</dbReference>
<evidence type="ECO:0000256" key="10">
    <source>
        <dbReference type="ARBA" id="ARBA00023172"/>
    </source>
</evidence>
<evidence type="ECO:0000256" key="2">
    <source>
        <dbReference type="ARBA" id="ARBA00022490"/>
    </source>
</evidence>
<gene>
    <name evidence="13" type="primary">ruvC</name>
    <name evidence="15" type="ORF">A2848_01510</name>
</gene>
<evidence type="ECO:0000256" key="4">
    <source>
        <dbReference type="ARBA" id="ARBA00022723"/>
    </source>
</evidence>
<dbReference type="InterPro" id="IPR002176">
    <property type="entry name" value="X-over_junc_endoDNase_RuvC"/>
</dbReference>
<reference evidence="15 16" key="1">
    <citation type="journal article" date="2016" name="Nat. Commun.">
        <title>Thousands of microbial genomes shed light on interconnected biogeochemical processes in an aquifer system.</title>
        <authorList>
            <person name="Anantharaman K."/>
            <person name="Brown C.T."/>
            <person name="Hug L.A."/>
            <person name="Sharon I."/>
            <person name="Castelle C.J."/>
            <person name="Probst A.J."/>
            <person name="Thomas B.C."/>
            <person name="Singh A."/>
            <person name="Wilkins M.J."/>
            <person name="Karaoz U."/>
            <person name="Brodie E.L."/>
            <person name="Williams K.H."/>
            <person name="Hubbard S.S."/>
            <person name="Banfield J.F."/>
        </authorList>
    </citation>
    <scope>NUCLEOTIDE SEQUENCE [LARGE SCALE GENOMIC DNA]</scope>
</reference>
<dbReference type="PROSITE" id="PS01321">
    <property type="entry name" value="RUVC"/>
    <property type="match status" value="1"/>
</dbReference>
<dbReference type="Pfam" id="PF02075">
    <property type="entry name" value="RuvC"/>
    <property type="match status" value="1"/>
</dbReference>
<evidence type="ECO:0000313" key="15">
    <source>
        <dbReference type="EMBL" id="OGH62135.1"/>
    </source>
</evidence>
<evidence type="ECO:0000256" key="14">
    <source>
        <dbReference type="NCBIfam" id="TIGR00228"/>
    </source>
</evidence>
<dbReference type="EC" id="3.1.21.10" evidence="13 14"/>
<comment type="cofactor">
    <cofactor evidence="13">
        <name>Mg(2+)</name>
        <dbReference type="ChEBI" id="CHEBI:18420"/>
    </cofactor>
    <text evidence="13">Binds 2 Mg(2+) ion per subunit.</text>
</comment>
<dbReference type="GO" id="GO:0008821">
    <property type="term" value="F:crossover junction DNA endonuclease activity"/>
    <property type="evidence" value="ECO:0007669"/>
    <property type="project" value="UniProtKB-UniRule"/>
</dbReference>
<keyword evidence="9 13" id="KW-0238">DNA-binding</keyword>
<comment type="similarity">
    <text evidence="1 13">Belongs to the RuvC family.</text>
</comment>
<dbReference type="GO" id="GO:0005737">
    <property type="term" value="C:cytoplasm"/>
    <property type="evidence" value="ECO:0007669"/>
    <property type="project" value="UniProtKB-SubCell"/>
</dbReference>
<dbReference type="InterPro" id="IPR020563">
    <property type="entry name" value="X-over_junc_endoDNase_Mg_BS"/>
</dbReference>
<dbReference type="FunFam" id="3.30.420.10:FF:000002">
    <property type="entry name" value="Crossover junction endodeoxyribonuclease RuvC"/>
    <property type="match status" value="1"/>
</dbReference>
<dbReference type="InterPro" id="IPR036397">
    <property type="entry name" value="RNaseH_sf"/>
</dbReference>
<dbReference type="InterPro" id="IPR012337">
    <property type="entry name" value="RNaseH-like_sf"/>
</dbReference>
<dbReference type="HAMAP" id="MF_00034">
    <property type="entry name" value="RuvC"/>
    <property type="match status" value="1"/>
</dbReference>
<evidence type="ECO:0000256" key="5">
    <source>
        <dbReference type="ARBA" id="ARBA00022759"/>
    </source>
</evidence>
<keyword evidence="4 13" id="KW-0479">Metal-binding</keyword>
<evidence type="ECO:0000256" key="12">
    <source>
        <dbReference type="ARBA" id="ARBA00029354"/>
    </source>
</evidence>
<evidence type="ECO:0000256" key="3">
    <source>
        <dbReference type="ARBA" id="ARBA00022722"/>
    </source>
</evidence>
<comment type="function">
    <text evidence="13">The RuvA-RuvB-RuvC complex processes Holliday junction (HJ) DNA during genetic recombination and DNA repair. Endonuclease that resolves HJ intermediates. Cleaves cruciform DNA by making single-stranded nicks across the HJ at symmetrical positions within the homologous arms, yielding a 5'-phosphate and a 3'-hydroxyl group; requires a central core of homology in the junction. The consensus cleavage sequence is 5'-(A/T)TT(C/G)-3'. Cleavage occurs on the 3'-side of the TT dinucleotide at the point of strand exchange. HJ branch migration catalyzed by RuvA-RuvB allows RuvC to scan DNA until it finds its consensus sequence, where it cleaves and resolves the cruciform DNA.</text>
</comment>
<keyword evidence="6 13" id="KW-0227">DNA damage</keyword>
<dbReference type="PRINTS" id="PR00696">
    <property type="entry name" value="RSOLVASERUVC"/>
</dbReference>
<feature type="binding site" evidence="13">
    <location>
        <position position="67"/>
    </location>
    <ligand>
        <name>Mg(2+)</name>
        <dbReference type="ChEBI" id="CHEBI:18420"/>
        <label>2</label>
    </ligand>
</feature>
<comment type="subcellular location">
    <subcellularLocation>
        <location evidence="13">Cytoplasm</location>
    </subcellularLocation>
</comment>
<comment type="catalytic activity">
    <reaction evidence="12 13">
        <text>Endonucleolytic cleavage at a junction such as a reciprocal single-stranded crossover between two homologous DNA duplexes (Holliday junction).</text>
        <dbReference type="EC" id="3.1.21.10"/>
    </reaction>
</comment>
<evidence type="ECO:0000256" key="11">
    <source>
        <dbReference type="ARBA" id="ARBA00023204"/>
    </source>
</evidence>
<dbReference type="Proteomes" id="UP000176329">
    <property type="component" value="Unassembled WGS sequence"/>
</dbReference>
<dbReference type="GO" id="GO:0048476">
    <property type="term" value="C:Holliday junction resolvase complex"/>
    <property type="evidence" value="ECO:0007669"/>
    <property type="project" value="UniProtKB-UniRule"/>
</dbReference>
<dbReference type="AlphaFoldDB" id="A0A1F6LS31"/>
<keyword evidence="8 13" id="KW-0460">Magnesium</keyword>
<evidence type="ECO:0000256" key="7">
    <source>
        <dbReference type="ARBA" id="ARBA00022801"/>
    </source>
</evidence>
<dbReference type="NCBIfam" id="TIGR00228">
    <property type="entry name" value="ruvC"/>
    <property type="match status" value="1"/>
</dbReference>
<dbReference type="GO" id="GO:0006281">
    <property type="term" value="P:DNA repair"/>
    <property type="evidence" value="ECO:0007669"/>
    <property type="project" value="UniProtKB-UniRule"/>
</dbReference>
<dbReference type="CDD" id="cd16962">
    <property type="entry name" value="RuvC"/>
    <property type="match status" value="1"/>
</dbReference>
<feature type="active site" evidence="13">
    <location>
        <position position="7"/>
    </location>
</feature>
<dbReference type="EMBL" id="MFPV01000020">
    <property type="protein sequence ID" value="OGH62135.1"/>
    <property type="molecule type" value="Genomic_DNA"/>
</dbReference>
<feature type="active site" evidence="13">
    <location>
        <position position="140"/>
    </location>
</feature>
<dbReference type="SUPFAM" id="SSF53098">
    <property type="entry name" value="Ribonuclease H-like"/>
    <property type="match status" value="1"/>
</dbReference>
<keyword evidence="11 13" id="KW-0234">DNA repair</keyword>
<dbReference type="GO" id="GO:0000287">
    <property type="term" value="F:magnesium ion binding"/>
    <property type="evidence" value="ECO:0007669"/>
    <property type="project" value="UniProtKB-UniRule"/>
</dbReference>
<evidence type="ECO:0000256" key="9">
    <source>
        <dbReference type="ARBA" id="ARBA00023125"/>
    </source>
</evidence>
<dbReference type="PANTHER" id="PTHR30194:SF3">
    <property type="entry name" value="CROSSOVER JUNCTION ENDODEOXYRIBONUCLEASE RUVC"/>
    <property type="match status" value="1"/>
</dbReference>
<keyword evidence="10 13" id="KW-0233">DNA recombination</keyword>
<sequence>MIILGFDPGYHRVGWGVASGGTQKIVADAWGCIETDPTQDLPERLLHIYHDAQKILKKHRPAIVVIEKLYFAQSVTTALKVAEARGVLLLATAEFKIPVYEISPAQVKQQLTGFGAAKKFQMQEMVKIIFKMNEIPRPDDAADALALAYCGFIKIGAHYRP</sequence>
<evidence type="ECO:0000313" key="16">
    <source>
        <dbReference type="Proteomes" id="UP000176329"/>
    </source>
</evidence>
<organism evidence="15 16">
    <name type="scientific">Candidatus Magasanikbacteria bacterium RIFCSPHIGHO2_01_FULL_50_8</name>
    <dbReference type="NCBI Taxonomy" id="1798674"/>
    <lineage>
        <taxon>Bacteria</taxon>
        <taxon>Candidatus Magasanikiibacteriota</taxon>
    </lineage>
</organism>
<proteinExistence type="inferred from homology"/>
<feature type="binding site" evidence="13">
    <location>
        <position position="140"/>
    </location>
    <ligand>
        <name>Mg(2+)</name>
        <dbReference type="ChEBI" id="CHEBI:18420"/>
        <label>1</label>
    </ligand>
</feature>
<evidence type="ECO:0000256" key="1">
    <source>
        <dbReference type="ARBA" id="ARBA00009518"/>
    </source>
</evidence>
<evidence type="ECO:0000256" key="6">
    <source>
        <dbReference type="ARBA" id="ARBA00022763"/>
    </source>
</evidence>
<dbReference type="GO" id="GO:0003677">
    <property type="term" value="F:DNA binding"/>
    <property type="evidence" value="ECO:0007669"/>
    <property type="project" value="UniProtKB-KW"/>
</dbReference>
<feature type="binding site" evidence="13">
    <location>
        <position position="7"/>
    </location>
    <ligand>
        <name>Mg(2+)</name>
        <dbReference type="ChEBI" id="CHEBI:18420"/>
        <label>1</label>
    </ligand>
</feature>
<dbReference type="GO" id="GO:0006310">
    <property type="term" value="P:DNA recombination"/>
    <property type="evidence" value="ECO:0007669"/>
    <property type="project" value="UniProtKB-UniRule"/>
</dbReference>
<accession>A0A1F6LS31</accession>
<name>A0A1F6LS31_9BACT</name>
<keyword evidence="3 13" id="KW-0540">Nuclease</keyword>
<feature type="active site" evidence="13">
    <location>
        <position position="67"/>
    </location>
</feature>
<keyword evidence="7 13" id="KW-0378">Hydrolase</keyword>
<keyword evidence="5 13" id="KW-0255">Endonuclease</keyword>
<comment type="caution">
    <text evidence="15">The sequence shown here is derived from an EMBL/GenBank/DDBJ whole genome shotgun (WGS) entry which is preliminary data.</text>
</comment>
<dbReference type="PANTHER" id="PTHR30194">
    <property type="entry name" value="CROSSOVER JUNCTION ENDODEOXYRIBONUCLEASE RUVC"/>
    <property type="match status" value="1"/>
</dbReference>
<evidence type="ECO:0000256" key="8">
    <source>
        <dbReference type="ARBA" id="ARBA00022842"/>
    </source>
</evidence>
<protein>
    <recommendedName>
        <fullName evidence="13 14">Crossover junction endodeoxyribonuclease RuvC</fullName>
        <ecNumber evidence="13 14">3.1.21.10</ecNumber>
    </recommendedName>
    <alternativeName>
        <fullName evidence="13">Holliday junction nuclease RuvC</fullName>
    </alternativeName>
    <alternativeName>
        <fullName evidence="13">Holliday junction resolvase RuvC</fullName>
    </alternativeName>
</protein>
<keyword evidence="2 13" id="KW-0963">Cytoplasm</keyword>